<protein>
    <submittedName>
        <fullName evidence="1">TIGR04282 family arsenosugar biosynthesis glycosyltransferase</fullName>
    </submittedName>
</protein>
<name>A0ABR8FS65_9NOSO</name>
<dbReference type="Gene3D" id="3.90.550.10">
    <property type="entry name" value="Spore Coat Polysaccharide Biosynthesis Protein SpsA, Chain A"/>
    <property type="match status" value="1"/>
</dbReference>
<proteinExistence type="predicted"/>
<dbReference type="Pfam" id="PF09837">
    <property type="entry name" value="DUF2064"/>
    <property type="match status" value="1"/>
</dbReference>
<dbReference type="Proteomes" id="UP000603457">
    <property type="component" value="Unassembled WGS sequence"/>
</dbReference>
<dbReference type="SUPFAM" id="SSF53448">
    <property type="entry name" value="Nucleotide-diphospho-sugar transferases"/>
    <property type="match status" value="1"/>
</dbReference>
<dbReference type="InterPro" id="IPR018641">
    <property type="entry name" value="Trfase_1_rSAM/seldom-assoc"/>
</dbReference>
<dbReference type="PANTHER" id="PTHR36529">
    <property type="entry name" value="SLL1095 PROTEIN"/>
    <property type="match status" value="1"/>
</dbReference>
<gene>
    <name evidence="1" type="ORF">H6G74_07150</name>
</gene>
<evidence type="ECO:0000313" key="1">
    <source>
        <dbReference type="EMBL" id="MBD2594107.1"/>
    </source>
</evidence>
<organism evidence="1 2">
    <name type="scientific">Nostoc spongiaeforme FACHB-130</name>
    <dbReference type="NCBI Taxonomy" id="1357510"/>
    <lineage>
        <taxon>Bacteria</taxon>
        <taxon>Bacillati</taxon>
        <taxon>Cyanobacteriota</taxon>
        <taxon>Cyanophyceae</taxon>
        <taxon>Nostocales</taxon>
        <taxon>Nostocaceae</taxon>
        <taxon>Nostoc</taxon>
    </lineage>
</organism>
<dbReference type="EMBL" id="JACJTB010000005">
    <property type="protein sequence ID" value="MBD2594107.1"/>
    <property type="molecule type" value="Genomic_DNA"/>
</dbReference>
<sequence length="220" mass="24261">MLKLSEIQKQHLIIFTRYPEPGKTKTRLIPALGSIGAANLQQQMTEYTLLQVGELQKAIDVSVEVRFAGGSLELMQDWLGGELLYASQGEGDLGTRMARSLVDGFSKNAEYVIIIGSDCPGVTSQILATAFQELQTVNLVLGPAIDGGYYLIGVRRFIPELFTNIDWGTSQVLKQTVDIAATLGVSSIYLPTLADVDRPEDLLIWQEVLQQSVYLRKIIE</sequence>
<comment type="caution">
    <text evidence="1">The sequence shown here is derived from an EMBL/GenBank/DDBJ whole genome shotgun (WGS) entry which is preliminary data.</text>
</comment>
<dbReference type="InterPro" id="IPR029044">
    <property type="entry name" value="Nucleotide-diphossugar_trans"/>
</dbReference>
<keyword evidence="2" id="KW-1185">Reference proteome</keyword>
<evidence type="ECO:0000313" key="2">
    <source>
        <dbReference type="Proteomes" id="UP000603457"/>
    </source>
</evidence>
<accession>A0ABR8FS65</accession>
<reference evidence="1 2" key="1">
    <citation type="journal article" date="2020" name="ISME J.">
        <title>Comparative genomics reveals insights into cyanobacterial evolution and habitat adaptation.</title>
        <authorList>
            <person name="Chen M.Y."/>
            <person name="Teng W.K."/>
            <person name="Zhao L."/>
            <person name="Hu C.X."/>
            <person name="Zhou Y.K."/>
            <person name="Han B.P."/>
            <person name="Song L.R."/>
            <person name="Shu W.S."/>
        </authorList>
    </citation>
    <scope>NUCLEOTIDE SEQUENCE [LARGE SCALE GENOMIC DNA]</scope>
    <source>
        <strain evidence="1 2">FACHB-130</strain>
    </source>
</reference>
<dbReference type="PANTHER" id="PTHR36529:SF1">
    <property type="entry name" value="GLYCOSYLTRANSFERASE"/>
    <property type="match status" value="1"/>
</dbReference>
<dbReference type="RefSeq" id="WP_190967014.1">
    <property type="nucleotide sequence ID" value="NZ_JACJTB010000005.1"/>
</dbReference>
<dbReference type="NCBIfam" id="TIGR04282">
    <property type="entry name" value="glyco_like_cofC"/>
    <property type="match status" value="1"/>
</dbReference>